<feature type="transmembrane region" description="Helical" evidence="2">
    <location>
        <begin position="373"/>
        <end position="393"/>
    </location>
</feature>
<evidence type="ECO:0000259" key="3">
    <source>
        <dbReference type="Pfam" id="PF00535"/>
    </source>
</evidence>
<keyword evidence="2" id="KW-0472">Membrane</keyword>
<dbReference type="Pfam" id="PF00535">
    <property type="entry name" value="Glycos_transf_2"/>
    <property type="match status" value="1"/>
</dbReference>
<protein>
    <submittedName>
        <fullName evidence="4">Glycosyltransferase</fullName>
    </submittedName>
</protein>
<keyword evidence="5" id="KW-1185">Reference proteome</keyword>
<evidence type="ECO:0000313" key="4">
    <source>
        <dbReference type="EMBL" id="RQP26558.1"/>
    </source>
</evidence>
<evidence type="ECO:0000256" key="1">
    <source>
        <dbReference type="SAM" id="MobiDB-lite"/>
    </source>
</evidence>
<dbReference type="InterPro" id="IPR001173">
    <property type="entry name" value="Glyco_trans_2-like"/>
</dbReference>
<dbReference type="GO" id="GO:0016740">
    <property type="term" value="F:transferase activity"/>
    <property type="evidence" value="ECO:0007669"/>
    <property type="project" value="UniProtKB-KW"/>
</dbReference>
<dbReference type="InterPro" id="IPR050834">
    <property type="entry name" value="Glycosyltransf_2"/>
</dbReference>
<proteinExistence type="predicted"/>
<dbReference type="SUPFAM" id="SSF53448">
    <property type="entry name" value="Nucleotide-diphospho-sugar transferases"/>
    <property type="match status" value="1"/>
</dbReference>
<accession>A0A3N7HW05</accession>
<dbReference type="Proteomes" id="UP000267464">
    <property type="component" value="Unassembled WGS sequence"/>
</dbReference>
<dbReference type="Gene3D" id="3.90.550.10">
    <property type="entry name" value="Spore Coat Polysaccharide Biosynthesis Protein SpsA, Chain A"/>
    <property type="match status" value="1"/>
</dbReference>
<evidence type="ECO:0000313" key="5">
    <source>
        <dbReference type="Proteomes" id="UP000267464"/>
    </source>
</evidence>
<dbReference type="PANTHER" id="PTHR43685">
    <property type="entry name" value="GLYCOSYLTRANSFERASE"/>
    <property type="match status" value="1"/>
</dbReference>
<sequence length="417" mass="45680">MGRTAGDAGLAGDRARGRAGAAGHGGVCRRPLPLRPPVAHRTAGLRQVRRGPPACAFHRLERVIHAMRSDTPLISVIIPNYNYEAYVAAAIDSALALEWPGVEVIVIDDGSTDGSRRIIESYGNRIQAIYQENAGQLVACNKGYALSRGQIVIFLDSDDVLRPSLAREIVAVWSPTVSKVQVQMQVIDARGEPTGAFFPQYHVVPTARQVSDWARTTTAYPTPPGSGNAYSRWFLDRIFPLHNTCGTANDSYCLAAAPLLGDVVTIAKPLVGYRVHGKNQGAMAKLDVHQFERQMTRARQRLVYAQGIAQQDGQNIPDGAIDLSLNYLGYRIGSLRLSPATHPVPDSRWRCLRDVCRAFFAPQGLTLKARVAMLVWAWGALLMPLPVASRLILWRFAPGTRPQALKGWLVRARVVRA</sequence>
<reference evidence="4 5" key="1">
    <citation type="submission" date="2018-08" db="EMBL/GenBank/DDBJ databases">
        <authorList>
            <person name="Khan S.A."/>
            <person name="Jeon C.O."/>
            <person name="Chun B.H."/>
            <person name="Jeong S.E."/>
        </authorList>
    </citation>
    <scope>NUCLEOTIDE SEQUENCE [LARGE SCALE GENOMIC DNA]</scope>
    <source>
        <strain evidence="4 5">S-16</strain>
    </source>
</reference>
<dbReference type="EMBL" id="QUSW01000001">
    <property type="protein sequence ID" value="RQP26558.1"/>
    <property type="molecule type" value="Genomic_DNA"/>
</dbReference>
<gene>
    <name evidence="4" type="ORF">DZC73_06025</name>
</gene>
<dbReference type="AlphaFoldDB" id="A0A3N7HW05"/>
<keyword evidence="2" id="KW-0812">Transmembrane</keyword>
<feature type="domain" description="Glycosyltransferase 2-like" evidence="3">
    <location>
        <begin position="75"/>
        <end position="174"/>
    </location>
</feature>
<evidence type="ECO:0000256" key="2">
    <source>
        <dbReference type="SAM" id="Phobius"/>
    </source>
</evidence>
<comment type="caution">
    <text evidence="4">The sequence shown here is derived from an EMBL/GenBank/DDBJ whole genome shotgun (WGS) entry which is preliminary data.</text>
</comment>
<organism evidence="4 5">
    <name type="scientific">Piscinibacter terrae</name>
    <dbReference type="NCBI Taxonomy" id="2496871"/>
    <lineage>
        <taxon>Bacteria</taxon>
        <taxon>Pseudomonadati</taxon>
        <taxon>Pseudomonadota</taxon>
        <taxon>Betaproteobacteria</taxon>
        <taxon>Burkholderiales</taxon>
        <taxon>Sphaerotilaceae</taxon>
        <taxon>Piscinibacter</taxon>
    </lineage>
</organism>
<name>A0A3N7HW05_9BURK</name>
<dbReference type="InterPro" id="IPR029044">
    <property type="entry name" value="Nucleotide-diphossugar_trans"/>
</dbReference>
<dbReference type="PANTHER" id="PTHR43685:SF11">
    <property type="entry name" value="GLYCOSYLTRANSFERASE TAGX-RELATED"/>
    <property type="match status" value="1"/>
</dbReference>
<dbReference type="CDD" id="cd00761">
    <property type="entry name" value="Glyco_tranf_GTA_type"/>
    <property type="match status" value="1"/>
</dbReference>
<feature type="compositionally biased region" description="Low complexity" evidence="1">
    <location>
        <begin position="1"/>
        <end position="12"/>
    </location>
</feature>
<keyword evidence="2" id="KW-1133">Transmembrane helix</keyword>
<feature type="region of interest" description="Disordered" evidence="1">
    <location>
        <begin position="1"/>
        <end position="28"/>
    </location>
</feature>
<keyword evidence="4" id="KW-0808">Transferase</keyword>
<reference evidence="4 5" key="2">
    <citation type="submission" date="2018-12" db="EMBL/GenBank/DDBJ databases">
        <title>Rhizobacter gummiphilus sp. nov., a rubber-degrading bacterium isolated from the soil of a botanical garden in Japan.</title>
        <authorList>
            <person name="Shunsuke S.S."/>
        </authorList>
    </citation>
    <scope>NUCLEOTIDE SEQUENCE [LARGE SCALE GENOMIC DNA]</scope>
    <source>
        <strain evidence="4 5">S-16</strain>
    </source>
</reference>